<keyword evidence="3" id="KW-1185">Reference proteome</keyword>
<feature type="compositionally biased region" description="Low complexity" evidence="1">
    <location>
        <begin position="99"/>
        <end position="118"/>
    </location>
</feature>
<proteinExistence type="predicted"/>
<organism evidence="2 3">
    <name type="scientific">Benzoatithermus flavus</name>
    <dbReference type="NCBI Taxonomy" id="3108223"/>
    <lineage>
        <taxon>Bacteria</taxon>
        <taxon>Pseudomonadati</taxon>
        <taxon>Pseudomonadota</taxon>
        <taxon>Alphaproteobacteria</taxon>
        <taxon>Geminicoccales</taxon>
        <taxon>Geminicoccaceae</taxon>
        <taxon>Benzoatithermus</taxon>
    </lineage>
</organism>
<dbReference type="RefSeq" id="WP_418159738.1">
    <property type="nucleotide sequence ID" value="NZ_JBBLZC010000010.1"/>
</dbReference>
<dbReference type="EMBL" id="JBBLZC010000010">
    <property type="protein sequence ID" value="MEK0083896.1"/>
    <property type="molecule type" value="Genomic_DNA"/>
</dbReference>
<sequence>MPFPTPRQRLVAARQLALGDDLESAAAEAGIELEALERLLEDVGFARLRVAQARLLHLSEEAWNERLQGMLRFGIESALADGKVSTVNLLLRERAALRAGGPPASPRARAAMAETVAALDDEKEPEEDEEEDAAEDAAAADAAVLPPVEADPAREAARLAILASL</sequence>
<protein>
    <submittedName>
        <fullName evidence="2">Uncharacterized protein</fullName>
    </submittedName>
</protein>
<accession>A0ABU8XSM6</accession>
<reference evidence="2 3" key="1">
    <citation type="submission" date="2024-01" db="EMBL/GenBank/DDBJ databases">
        <title>Multi-omics insights into the function and evolution of sodium benzoate biodegradation pathways in Benzoatithermus flavus gen. nov., sp. nov. from hot spring.</title>
        <authorList>
            <person name="Hu C.-J."/>
            <person name="Li W.-J."/>
        </authorList>
    </citation>
    <scope>NUCLEOTIDE SEQUENCE [LARGE SCALE GENOMIC DNA]</scope>
    <source>
        <strain evidence="2 3">SYSU G07066</strain>
    </source>
</reference>
<evidence type="ECO:0000256" key="1">
    <source>
        <dbReference type="SAM" id="MobiDB-lite"/>
    </source>
</evidence>
<evidence type="ECO:0000313" key="2">
    <source>
        <dbReference type="EMBL" id="MEK0083896.1"/>
    </source>
</evidence>
<feature type="compositionally biased region" description="Acidic residues" evidence="1">
    <location>
        <begin position="119"/>
        <end position="135"/>
    </location>
</feature>
<dbReference type="Proteomes" id="UP001375743">
    <property type="component" value="Unassembled WGS sequence"/>
</dbReference>
<comment type="caution">
    <text evidence="2">The sequence shown here is derived from an EMBL/GenBank/DDBJ whole genome shotgun (WGS) entry which is preliminary data.</text>
</comment>
<feature type="compositionally biased region" description="Low complexity" evidence="1">
    <location>
        <begin position="136"/>
        <end position="149"/>
    </location>
</feature>
<feature type="region of interest" description="Disordered" evidence="1">
    <location>
        <begin position="99"/>
        <end position="149"/>
    </location>
</feature>
<gene>
    <name evidence="2" type="ORF">U1T56_12105</name>
</gene>
<feature type="non-terminal residue" evidence="2">
    <location>
        <position position="165"/>
    </location>
</feature>
<name>A0ABU8XSM6_9PROT</name>
<evidence type="ECO:0000313" key="3">
    <source>
        <dbReference type="Proteomes" id="UP001375743"/>
    </source>
</evidence>